<dbReference type="EC" id="2.1.1.77" evidence="3"/>
<dbReference type="Gene3D" id="3.40.50.150">
    <property type="entry name" value="Vaccinia Virus protein VP39"/>
    <property type="match status" value="1"/>
</dbReference>
<accession>A0A409WQT4</accession>
<dbReference type="PANTHER" id="PTHR11579:SF0">
    <property type="entry name" value="PROTEIN-L-ISOASPARTATE(D-ASPARTATE) O-METHYLTRANSFERASE"/>
    <property type="match status" value="1"/>
</dbReference>
<dbReference type="Proteomes" id="UP000283269">
    <property type="component" value="Unassembled WGS sequence"/>
</dbReference>
<evidence type="ECO:0000313" key="9">
    <source>
        <dbReference type="Proteomes" id="UP000283269"/>
    </source>
</evidence>
<evidence type="ECO:0000256" key="5">
    <source>
        <dbReference type="ARBA" id="ARBA00022603"/>
    </source>
</evidence>
<dbReference type="GO" id="GO:0005737">
    <property type="term" value="C:cytoplasm"/>
    <property type="evidence" value="ECO:0007669"/>
    <property type="project" value="UniProtKB-SubCell"/>
</dbReference>
<evidence type="ECO:0000256" key="1">
    <source>
        <dbReference type="ARBA" id="ARBA00004496"/>
    </source>
</evidence>
<dbReference type="STRING" id="93625.A0A409WQT4"/>
<dbReference type="PANTHER" id="PTHR11579">
    <property type="entry name" value="PROTEIN-L-ISOASPARTATE O-METHYLTRANSFERASE"/>
    <property type="match status" value="1"/>
</dbReference>
<keyword evidence="9" id="KW-1185">Reference proteome</keyword>
<evidence type="ECO:0000256" key="6">
    <source>
        <dbReference type="ARBA" id="ARBA00022679"/>
    </source>
</evidence>
<keyword evidence="6" id="KW-0808">Transferase</keyword>
<evidence type="ECO:0000256" key="2">
    <source>
        <dbReference type="ARBA" id="ARBA00005369"/>
    </source>
</evidence>
<name>A0A409WQT4_PSICY</name>
<dbReference type="InterPro" id="IPR029063">
    <property type="entry name" value="SAM-dependent_MTases_sf"/>
</dbReference>
<dbReference type="GO" id="GO:0032259">
    <property type="term" value="P:methylation"/>
    <property type="evidence" value="ECO:0007669"/>
    <property type="project" value="UniProtKB-KW"/>
</dbReference>
<dbReference type="AlphaFoldDB" id="A0A409WQT4"/>
<dbReference type="Pfam" id="PF01135">
    <property type="entry name" value="PCMT"/>
    <property type="match status" value="1"/>
</dbReference>
<protein>
    <recommendedName>
        <fullName evidence="3">protein-L-isoaspartate(D-aspartate) O-methyltransferase</fullName>
        <ecNumber evidence="3">2.1.1.77</ecNumber>
    </recommendedName>
</protein>
<comment type="similarity">
    <text evidence="2">Belongs to the methyltransferase superfamily. L-isoaspartyl/D-aspartyl protein methyltransferase family.</text>
</comment>
<comment type="caution">
    <text evidence="8">The sequence shown here is derived from an EMBL/GenBank/DDBJ whole genome shotgun (WGS) entry which is preliminary data.</text>
</comment>
<organism evidence="8 9">
    <name type="scientific">Psilocybe cyanescens</name>
    <dbReference type="NCBI Taxonomy" id="93625"/>
    <lineage>
        <taxon>Eukaryota</taxon>
        <taxon>Fungi</taxon>
        <taxon>Dikarya</taxon>
        <taxon>Basidiomycota</taxon>
        <taxon>Agaricomycotina</taxon>
        <taxon>Agaricomycetes</taxon>
        <taxon>Agaricomycetidae</taxon>
        <taxon>Agaricales</taxon>
        <taxon>Agaricineae</taxon>
        <taxon>Strophariaceae</taxon>
        <taxon>Psilocybe</taxon>
    </lineage>
</organism>
<evidence type="ECO:0000256" key="4">
    <source>
        <dbReference type="ARBA" id="ARBA00022490"/>
    </source>
</evidence>
<reference evidence="8 9" key="1">
    <citation type="journal article" date="2018" name="Evol. Lett.">
        <title>Horizontal gene cluster transfer increased hallucinogenic mushroom diversity.</title>
        <authorList>
            <person name="Reynolds H.T."/>
            <person name="Vijayakumar V."/>
            <person name="Gluck-Thaler E."/>
            <person name="Korotkin H.B."/>
            <person name="Matheny P.B."/>
            <person name="Slot J.C."/>
        </authorList>
    </citation>
    <scope>NUCLEOTIDE SEQUENCE [LARGE SCALE GENOMIC DNA]</scope>
    <source>
        <strain evidence="8 9">2631</strain>
    </source>
</reference>
<dbReference type="InParanoid" id="A0A409WQT4"/>
<proteinExistence type="inferred from homology"/>
<keyword evidence="4" id="KW-0963">Cytoplasm</keyword>
<dbReference type="InterPro" id="IPR000682">
    <property type="entry name" value="PCMT"/>
</dbReference>
<dbReference type="GO" id="GO:0004719">
    <property type="term" value="F:protein-L-isoaspartate (D-aspartate) O-methyltransferase activity"/>
    <property type="evidence" value="ECO:0007669"/>
    <property type="project" value="UniProtKB-EC"/>
</dbReference>
<gene>
    <name evidence="8" type="ORF">CVT25_001882</name>
</gene>
<evidence type="ECO:0000313" key="8">
    <source>
        <dbReference type="EMBL" id="PPQ80873.1"/>
    </source>
</evidence>
<evidence type="ECO:0000256" key="3">
    <source>
        <dbReference type="ARBA" id="ARBA00011890"/>
    </source>
</evidence>
<keyword evidence="5" id="KW-0489">Methyltransferase</keyword>
<sequence length="80" mass="8891">MAWSCTGKTNSQLVSNLKTNGIIRSERVVKAMNAVDRANYVSRKGEAYLDSPQFRILAVTLLTPVVEILHPTDLSDTEQQ</sequence>
<keyword evidence="7" id="KW-0949">S-adenosyl-L-methionine</keyword>
<evidence type="ECO:0000256" key="7">
    <source>
        <dbReference type="ARBA" id="ARBA00022691"/>
    </source>
</evidence>
<comment type="subcellular location">
    <subcellularLocation>
        <location evidence="1">Cytoplasm</location>
    </subcellularLocation>
</comment>
<dbReference type="EMBL" id="NHYD01003305">
    <property type="protein sequence ID" value="PPQ80873.1"/>
    <property type="molecule type" value="Genomic_DNA"/>
</dbReference>
<dbReference type="OrthoDB" id="73890at2759"/>